<comment type="caution">
    <text evidence="1">The sequence shown here is derived from an EMBL/GenBank/DDBJ whole genome shotgun (WGS) entry which is preliminary data.</text>
</comment>
<dbReference type="EMBL" id="SDAM02000019">
    <property type="protein sequence ID" value="KAH6836647.1"/>
    <property type="molecule type" value="Genomic_DNA"/>
</dbReference>
<accession>A0AAD4JMM8</accession>
<dbReference type="PANTHER" id="PTHR14209:SF10">
    <property type="entry name" value="SGNH HYDROLASE-TYPE ESTERASE DOMAIN-CONTAINING PROTEIN"/>
    <property type="match status" value="1"/>
</dbReference>
<evidence type="ECO:0000313" key="2">
    <source>
        <dbReference type="Proteomes" id="UP001190926"/>
    </source>
</evidence>
<gene>
    <name evidence="1" type="ORF">C2S53_005398</name>
</gene>
<dbReference type="GO" id="GO:0016787">
    <property type="term" value="F:hydrolase activity"/>
    <property type="evidence" value="ECO:0007669"/>
    <property type="project" value="UniProtKB-KW"/>
</dbReference>
<organism evidence="1 2">
    <name type="scientific">Perilla frutescens var. hirtella</name>
    <name type="common">Perilla citriodora</name>
    <name type="synonym">Perilla setoyensis</name>
    <dbReference type="NCBI Taxonomy" id="608512"/>
    <lineage>
        <taxon>Eukaryota</taxon>
        <taxon>Viridiplantae</taxon>
        <taxon>Streptophyta</taxon>
        <taxon>Embryophyta</taxon>
        <taxon>Tracheophyta</taxon>
        <taxon>Spermatophyta</taxon>
        <taxon>Magnoliopsida</taxon>
        <taxon>eudicotyledons</taxon>
        <taxon>Gunneridae</taxon>
        <taxon>Pentapetalae</taxon>
        <taxon>asterids</taxon>
        <taxon>lamiids</taxon>
        <taxon>Lamiales</taxon>
        <taxon>Lamiaceae</taxon>
        <taxon>Nepetoideae</taxon>
        <taxon>Elsholtzieae</taxon>
        <taxon>Perilla</taxon>
    </lineage>
</organism>
<name>A0AAD4JMM8_PERFH</name>
<keyword evidence="1" id="KW-0378">Hydrolase</keyword>
<evidence type="ECO:0000313" key="1">
    <source>
        <dbReference type="EMBL" id="KAH6836647.1"/>
    </source>
</evidence>
<dbReference type="AlphaFoldDB" id="A0AAD4JMM8"/>
<dbReference type="InterPro" id="IPR045136">
    <property type="entry name" value="Iah1-like"/>
</dbReference>
<proteinExistence type="predicted"/>
<dbReference type="Proteomes" id="UP001190926">
    <property type="component" value="Unassembled WGS sequence"/>
</dbReference>
<protein>
    <submittedName>
        <fullName evidence="1">SGNH hydrolase-type esterase superfamily protein</fullName>
    </submittedName>
</protein>
<keyword evidence="2" id="KW-1185">Reference proteome</keyword>
<sequence length="76" mass="8960">MRRQDGIHLSSQGSKTLVKEILKVLKRADWEPSLYWLKMPSEFPEDSPYYIVSPDGETTFNASTQICIWQREWLDI</sequence>
<dbReference type="PANTHER" id="PTHR14209">
    <property type="entry name" value="ISOAMYL ACETATE-HYDROLYZING ESTERASE 1"/>
    <property type="match status" value="1"/>
</dbReference>
<reference evidence="1 2" key="1">
    <citation type="journal article" date="2021" name="Nat. Commun.">
        <title>Incipient diploidization of the medicinal plant Perilla within 10,000 years.</title>
        <authorList>
            <person name="Zhang Y."/>
            <person name="Shen Q."/>
            <person name="Leng L."/>
            <person name="Zhang D."/>
            <person name="Chen S."/>
            <person name="Shi Y."/>
            <person name="Ning Z."/>
            <person name="Chen S."/>
        </authorList>
    </citation>
    <scope>NUCLEOTIDE SEQUENCE [LARGE SCALE GENOMIC DNA]</scope>
    <source>
        <strain evidence="2">cv. PC099</strain>
    </source>
</reference>